<dbReference type="EMBL" id="KZ308860">
    <property type="protein sequence ID" value="KAG8234937.1"/>
    <property type="molecule type" value="Genomic_DNA"/>
</dbReference>
<dbReference type="GO" id="GO:0002098">
    <property type="term" value="P:tRNA wobble uridine modification"/>
    <property type="evidence" value="ECO:0007669"/>
    <property type="project" value="InterPro"/>
</dbReference>
<gene>
    <name evidence="9" type="ORF">J437_LFUL015505</name>
</gene>
<comment type="caution">
    <text evidence="9">The sequence shown here is derived from an EMBL/GenBank/DDBJ whole genome shotgun (WGS) entry which is preliminary data.</text>
</comment>
<dbReference type="Proteomes" id="UP000792457">
    <property type="component" value="Unassembled WGS sequence"/>
</dbReference>
<comment type="pathway">
    <text evidence="3">tRNA modification; 5-methoxycarbonylmethyl-2-thiouridine-tRNA biosynthesis.</text>
</comment>
<reference evidence="9" key="2">
    <citation type="submission" date="2017-10" db="EMBL/GenBank/DDBJ databases">
        <title>Ladona fulva Genome sequencing and assembly.</title>
        <authorList>
            <person name="Murali S."/>
            <person name="Richards S."/>
            <person name="Bandaranaike D."/>
            <person name="Bellair M."/>
            <person name="Blankenburg K."/>
            <person name="Chao H."/>
            <person name="Dinh H."/>
            <person name="Doddapaneni H."/>
            <person name="Dugan-Rocha S."/>
            <person name="Elkadiri S."/>
            <person name="Gnanaolivu R."/>
            <person name="Hernandez B."/>
            <person name="Skinner E."/>
            <person name="Javaid M."/>
            <person name="Lee S."/>
            <person name="Li M."/>
            <person name="Ming W."/>
            <person name="Munidasa M."/>
            <person name="Muniz J."/>
            <person name="Nguyen L."/>
            <person name="Hughes D."/>
            <person name="Osuji N."/>
            <person name="Pu L.-L."/>
            <person name="Puazo M."/>
            <person name="Qu C."/>
            <person name="Quiroz J."/>
            <person name="Raj R."/>
            <person name="Weissenberger G."/>
            <person name="Xin Y."/>
            <person name="Zou X."/>
            <person name="Han Y."/>
            <person name="Worley K."/>
            <person name="Muzny D."/>
            <person name="Gibbs R."/>
        </authorList>
    </citation>
    <scope>NUCLEOTIDE SEQUENCE</scope>
    <source>
        <strain evidence="9">Sampled in the wild</strain>
    </source>
</reference>
<keyword evidence="10" id="KW-1185">Reference proteome</keyword>
<protein>
    <recommendedName>
        <fullName evidence="5">Elongator complex protein 4</fullName>
    </recommendedName>
</protein>
<dbReference type="OrthoDB" id="289162at2759"/>
<comment type="similarity">
    <text evidence="4">Belongs to the ELP4 family.</text>
</comment>
<evidence type="ECO:0000256" key="8">
    <source>
        <dbReference type="ARBA" id="ARBA00023242"/>
    </source>
</evidence>
<keyword evidence="8" id="KW-0539">Nucleus</keyword>
<evidence type="ECO:0000256" key="5">
    <source>
        <dbReference type="ARBA" id="ARBA00020265"/>
    </source>
</evidence>
<dbReference type="GO" id="GO:0005737">
    <property type="term" value="C:cytoplasm"/>
    <property type="evidence" value="ECO:0007669"/>
    <property type="project" value="UniProtKB-SubCell"/>
</dbReference>
<evidence type="ECO:0000256" key="1">
    <source>
        <dbReference type="ARBA" id="ARBA00004123"/>
    </source>
</evidence>
<accession>A0A8K0P6I7</accession>
<evidence type="ECO:0000313" key="10">
    <source>
        <dbReference type="Proteomes" id="UP000792457"/>
    </source>
</evidence>
<dbReference type="GO" id="GO:0008023">
    <property type="term" value="C:transcription elongation factor complex"/>
    <property type="evidence" value="ECO:0007669"/>
    <property type="project" value="TreeGrafter"/>
</dbReference>
<dbReference type="GO" id="GO:0033588">
    <property type="term" value="C:elongator holoenzyme complex"/>
    <property type="evidence" value="ECO:0007669"/>
    <property type="project" value="InterPro"/>
</dbReference>
<organism evidence="9 10">
    <name type="scientific">Ladona fulva</name>
    <name type="common">Scarce chaser dragonfly</name>
    <name type="synonym">Libellula fulva</name>
    <dbReference type="NCBI Taxonomy" id="123851"/>
    <lineage>
        <taxon>Eukaryota</taxon>
        <taxon>Metazoa</taxon>
        <taxon>Ecdysozoa</taxon>
        <taxon>Arthropoda</taxon>
        <taxon>Hexapoda</taxon>
        <taxon>Insecta</taxon>
        <taxon>Pterygota</taxon>
        <taxon>Palaeoptera</taxon>
        <taxon>Odonata</taxon>
        <taxon>Epiprocta</taxon>
        <taxon>Anisoptera</taxon>
        <taxon>Libelluloidea</taxon>
        <taxon>Libellulidae</taxon>
        <taxon>Ladona</taxon>
    </lineage>
</organism>
<dbReference type="PANTHER" id="PTHR12896:SF1">
    <property type="entry name" value="ELONGATOR COMPLEX PROTEIN 4"/>
    <property type="match status" value="1"/>
</dbReference>
<evidence type="ECO:0000256" key="6">
    <source>
        <dbReference type="ARBA" id="ARBA00022490"/>
    </source>
</evidence>
<dbReference type="CDD" id="cd19494">
    <property type="entry name" value="Elp4"/>
    <property type="match status" value="1"/>
</dbReference>
<evidence type="ECO:0000256" key="2">
    <source>
        <dbReference type="ARBA" id="ARBA00004496"/>
    </source>
</evidence>
<name>A0A8K0P6I7_LADFU</name>
<keyword evidence="7" id="KW-0819">tRNA processing</keyword>
<proteinExistence type="inferred from homology"/>
<dbReference type="AlphaFoldDB" id="A0A8K0P6I7"/>
<evidence type="ECO:0000256" key="3">
    <source>
        <dbReference type="ARBA" id="ARBA00005043"/>
    </source>
</evidence>
<comment type="subcellular location">
    <subcellularLocation>
        <location evidence="2">Cytoplasm</location>
    </subcellularLocation>
    <subcellularLocation>
        <location evidence="1">Nucleus</location>
    </subcellularLocation>
</comment>
<evidence type="ECO:0000256" key="4">
    <source>
        <dbReference type="ARBA" id="ARBA00007573"/>
    </source>
</evidence>
<dbReference type="Pfam" id="PF05625">
    <property type="entry name" value="PAXNEB"/>
    <property type="match status" value="1"/>
</dbReference>
<dbReference type="InterPro" id="IPR008728">
    <property type="entry name" value="Elongator_complex_protein_4"/>
</dbReference>
<dbReference type="PANTHER" id="PTHR12896">
    <property type="entry name" value="PAX6 NEIGHBOR PROTEIN PAXNEB"/>
    <property type="match status" value="1"/>
</dbReference>
<dbReference type="InterPro" id="IPR027417">
    <property type="entry name" value="P-loop_NTPase"/>
</dbReference>
<dbReference type="UniPathway" id="UPA00988"/>
<reference evidence="9" key="1">
    <citation type="submission" date="2013-04" db="EMBL/GenBank/DDBJ databases">
        <authorList>
            <person name="Qu J."/>
            <person name="Murali S.C."/>
            <person name="Bandaranaike D."/>
            <person name="Bellair M."/>
            <person name="Blankenburg K."/>
            <person name="Chao H."/>
            <person name="Dinh H."/>
            <person name="Doddapaneni H."/>
            <person name="Downs B."/>
            <person name="Dugan-Rocha S."/>
            <person name="Elkadiri S."/>
            <person name="Gnanaolivu R.D."/>
            <person name="Hernandez B."/>
            <person name="Javaid M."/>
            <person name="Jayaseelan J.C."/>
            <person name="Lee S."/>
            <person name="Li M."/>
            <person name="Ming W."/>
            <person name="Munidasa M."/>
            <person name="Muniz J."/>
            <person name="Nguyen L."/>
            <person name="Ongeri F."/>
            <person name="Osuji N."/>
            <person name="Pu L.-L."/>
            <person name="Puazo M."/>
            <person name="Qu C."/>
            <person name="Quiroz J."/>
            <person name="Raj R."/>
            <person name="Weissenberger G."/>
            <person name="Xin Y."/>
            <person name="Zou X."/>
            <person name="Han Y."/>
            <person name="Richards S."/>
            <person name="Worley K."/>
            <person name="Muzny D."/>
            <person name="Gibbs R."/>
        </authorList>
    </citation>
    <scope>NUCLEOTIDE SEQUENCE</scope>
    <source>
        <strain evidence="9">Sampled in the wild</strain>
    </source>
</reference>
<keyword evidence="6" id="KW-0963">Cytoplasm</keyword>
<evidence type="ECO:0000256" key="7">
    <source>
        <dbReference type="ARBA" id="ARBA00022694"/>
    </source>
</evidence>
<evidence type="ECO:0000313" key="9">
    <source>
        <dbReference type="EMBL" id="KAG8234937.1"/>
    </source>
</evidence>
<dbReference type="Gene3D" id="3.40.50.300">
    <property type="entry name" value="P-loop containing nucleotide triphosphate hydrolases"/>
    <property type="match status" value="1"/>
</dbReference>
<sequence length="400" mass="44203">MLKKETSATNRQVGNTKVPLVRGSRLSLRNAQLLVSSGVCSLDNFIGKYEKISYITLRKDNKTKCLASSCLTGGGLPVGTLCCIEEDRFGIYSELLLKHYIAEGVLNGHHNFVASYGSEAEQMVETLPLPVNDGGTMMQGNQSNEQMKIAWRYENLQSKESSASYSQFGHIYDTSKFMDREKVSSAVKFWKFSNNSENSSGCSLSAHYLSLLTSIEKEIEAVGCKVESPSEKRNVVRIALCSIGSPLWSNQTDSKIDFGKSEAELLTFVYFLKALLRNSYAVCMITTPRLFKTAATLPRLRNVVDVGITLEAFADSDKEVNELYREYCGLLRFSKLFSINTIVPHSSESLDLAMKLKRKRFIIEKLCLAPELSGQSDSSSALGCTSSLLSSGKGTCSLDF</sequence>